<dbReference type="PATRIC" id="fig|362787.3.peg.1005"/>
<sequence length="154" mass="18003">MLMKHSSSLPWYKKGLHFSCTECGKCCTGAPGFVLISEQEIQEMAHFLEISVKNFKKLYIKKRNNQTFLIEKKSPEGYSCVFFRDKKCTVYSARPSQCRLYPFWPENLLSRQTWEQAANFCEGITCKGAVFSQEKIDEMKEIQMQTNEHYVVNE</sequence>
<evidence type="ECO:0000313" key="1">
    <source>
        <dbReference type="EMBL" id="KIC72056.1"/>
    </source>
</evidence>
<organism evidence="1 2">
    <name type="scientific">Candidatus Protochlamydia amoebophila</name>
    <dbReference type="NCBI Taxonomy" id="362787"/>
    <lineage>
        <taxon>Bacteria</taxon>
        <taxon>Pseudomonadati</taxon>
        <taxon>Chlamydiota</taxon>
        <taxon>Chlamydiia</taxon>
        <taxon>Parachlamydiales</taxon>
        <taxon>Parachlamydiaceae</taxon>
        <taxon>Candidatus Protochlamydia</taxon>
    </lineage>
</organism>
<evidence type="ECO:0008006" key="3">
    <source>
        <dbReference type="Google" id="ProtNLM"/>
    </source>
</evidence>
<dbReference type="Proteomes" id="UP000031465">
    <property type="component" value="Unassembled WGS sequence"/>
</dbReference>
<reference evidence="1 2" key="1">
    <citation type="journal article" date="2014" name="Mol. Biol. Evol.">
        <title>Massive expansion of Ubiquitination-related gene families within the Chlamydiae.</title>
        <authorList>
            <person name="Domman D."/>
            <person name="Collingro A."/>
            <person name="Lagkouvardos I."/>
            <person name="Gehre L."/>
            <person name="Weinmaier T."/>
            <person name="Rattei T."/>
            <person name="Subtil A."/>
            <person name="Horn M."/>
        </authorList>
    </citation>
    <scope>NUCLEOTIDE SEQUENCE [LARGE SCALE GENOMIC DNA]</scope>
    <source>
        <strain evidence="1 2">EI2</strain>
    </source>
</reference>
<proteinExistence type="predicted"/>
<dbReference type="PANTHER" id="PTHR35866:SF1">
    <property type="entry name" value="YKGJ FAMILY CYSTEINE CLUSTER PROTEIN"/>
    <property type="match status" value="1"/>
</dbReference>
<evidence type="ECO:0000313" key="2">
    <source>
        <dbReference type="Proteomes" id="UP000031465"/>
    </source>
</evidence>
<accession>A0A0C1JNE4</accession>
<comment type="caution">
    <text evidence="1">The sequence shown here is derived from an EMBL/GenBank/DDBJ whole genome shotgun (WGS) entry which is preliminary data.</text>
</comment>
<dbReference type="EMBL" id="JSAN01000064">
    <property type="protein sequence ID" value="KIC72056.1"/>
    <property type="molecule type" value="Genomic_DNA"/>
</dbReference>
<dbReference type="PANTHER" id="PTHR35866">
    <property type="entry name" value="PUTATIVE-RELATED"/>
    <property type="match status" value="1"/>
</dbReference>
<gene>
    <name evidence="1" type="ORF">DB44_CR00080</name>
</gene>
<name>A0A0C1JNE4_9BACT</name>
<dbReference type="Pfam" id="PF03692">
    <property type="entry name" value="CxxCxxCC"/>
    <property type="match status" value="1"/>
</dbReference>
<dbReference type="InterPro" id="IPR005358">
    <property type="entry name" value="Puta_zinc/iron-chelating_dom"/>
</dbReference>
<dbReference type="AlphaFoldDB" id="A0A0C1JNE4"/>
<protein>
    <recommendedName>
        <fullName evidence="3">YkgJ family cysteine cluster protein</fullName>
    </recommendedName>
</protein>